<evidence type="ECO:0000313" key="2">
    <source>
        <dbReference type="EMBL" id="MBD8487318.1"/>
    </source>
</evidence>
<dbReference type="Proteomes" id="UP000647133">
    <property type="component" value="Unassembled WGS sequence"/>
</dbReference>
<keyword evidence="1" id="KW-1133">Transmembrane helix</keyword>
<organism evidence="2 3">
    <name type="scientific">Echinicola arenosa</name>
    <dbReference type="NCBI Taxonomy" id="2774144"/>
    <lineage>
        <taxon>Bacteria</taxon>
        <taxon>Pseudomonadati</taxon>
        <taxon>Bacteroidota</taxon>
        <taxon>Cytophagia</taxon>
        <taxon>Cytophagales</taxon>
        <taxon>Cyclobacteriaceae</taxon>
        <taxon>Echinicola</taxon>
    </lineage>
</organism>
<comment type="caution">
    <text evidence="2">The sequence shown here is derived from an EMBL/GenBank/DDBJ whole genome shotgun (WGS) entry which is preliminary data.</text>
</comment>
<keyword evidence="3" id="KW-1185">Reference proteome</keyword>
<dbReference type="EMBL" id="JACYTQ010000001">
    <property type="protein sequence ID" value="MBD8487318.1"/>
    <property type="molecule type" value="Genomic_DNA"/>
</dbReference>
<name>A0ABR9AF82_9BACT</name>
<proteinExistence type="predicted"/>
<keyword evidence="1" id="KW-0472">Membrane</keyword>
<keyword evidence="1" id="KW-0812">Transmembrane</keyword>
<dbReference type="PANTHER" id="PTHR40940:SF1">
    <property type="entry name" value="PROTEIN BATD"/>
    <property type="match status" value="1"/>
</dbReference>
<evidence type="ECO:0000313" key="3">
    <source>
        <dbReference type="Proteomes" id="UP000647133"/>
    </source>
</evidence>
<dbReference type="InterPro" id="IPR025738">
    <property type="entry name" value="BatD"/>
</dbReference>
<reference evidence="2 3" key="1">
    <citation type="submission" date="2020-09" db="EMBL/GenBank/DDBJ databases">
        <title>Echinicola sp. CAU 1574 isolated from sand of Sido Beach.</title>
        <authorList>
            <person name="Kim W."/>
        </authorList>
    </citation>
    <scope>NUCLEOTIDE SEQUENCE [LARGE SCALE GENOMIC DNA]</scope>
    <source>
        <strain evidence="2 3">CAU 1574</strain>
    </source>
</reference>
<accession>A0ABR9AF82</accession>
<protein>
    <submittedName>
        <fullName evidence="2">BatD family protein</fullName>
    </submittedName>
</protein>
<dbReference type="PANTHER" id="PTHR40940">
    <property type="entry name" value="PROTEIN BATD-RELATED"/>
    <property type="match status" value="1"/>
</dbReference>
<evidence type="ECO:0000256" key="1">
    <source>
        <dbReference type="SAM" id="Phobius"/>
    </source>
</evidence>
<gene>
    <name evidence="2" type="ORF">IFO69_01020</name>
</gene>
<feature type="transmembrane region" description="Helical" evidence="1">
    <location>
        <begin position="295"/>
        <end position="314"/>
    </location>
</feature>
<sequence length="428" mass="49238">MIANPSKAQQVWAEVNLSRSSVYVGQPVSVSIKVYTSTWFTSGIDLGNIQVNKAFTTYFRSVNGSFSRNGKTYSNVELIYQVFPYKEEDVMFPALDITIETPPEGGYKGVKMKVGTDEKLIKVKPVPPGFETNDWLVATGLSVNDRWLGSLGDVKVGDVLERRIVRSASGTMAKLIPPVQWDSIPGLGLYPSRTEVIDNKGKTAISSSRTESMRYLFEKEGEVTIPEIVFHWYNPYQDKLYKRTLKEVKIEVKPNPNMGMLASIRDSLASQQAQMVLEAEEDKPFEWLGLSWKQLVIIGLVIAVFIYFLIKIVLRLISWRRAKRQAYLHSERYYWDLFRKSVRKGHHKEAVKAIYRWIDELELKEPSLNYFVQVYGTTSLKDRLQKEPTISGNLLFEKENQDWKKSRNRYLKQKGKAVVKTKQLWVNP</sequence>